<dbReference type="Proteomes" id="UP000199652">
    <property type="component" value="Unassembled WGS sequence"/>
</dbReference>
<dbReference type="InterPro" id="IPR041985">
    <property type="entry name" value="Ribosomal_eL14_KOW"/>
</dbReference>
<protein>
    <submittedName>
        <fullName evidence="3">Ribosomal protein L14E/L6E/L27E</fullName>
    </submittedName>
</protein>
<name>A0A1H3J6N8_EUBBA</name>
<dbReference type="Gene3D" id="2.30.30.30">
    <property type="match status" value="1"/>
</dbReference>
<sequence>MKDLTLGQVVRSTAGRDKDLFMLVVKIIDEDFVLLADGDLRKLSHPKRKKLKHLAKTNHIVSIIQEKLMSGEKVQNAEIRKVLEPFNSNNNKSVADVEHEEV</sequence>
<gene>
    <name evidence="3" type="ORF">SAMN04488579_12726</name>
</gene>
<evidence type="ECO:0000313" key="3">
    <source>
        <dbReference type="EMBL" id="SDY35255.1"/>
    </source>
</evidence>
<dbReference type="EMBL" id="FNOU01000027">
    <property type="protein sequence ID" value="SDY35255.1"/>
    <property type="molecule type" value="Genomic_DNA"/>
</dbReference>
<reference evidence="4" key="1">
    <citation type="submission" date="2016-10" db="EMBL/GenBank/DDBJ databases">
        <authorList>
            <person name="Varghese N."/>
            <person name="Submissions S."/>
        </authorList>
    </citation>
    <scope>NUCLEOTIDE SEQUENCE [LARGE SCALE GENOMIC DNA]</scope>
    <source>
        <strain evidence="4">VPI 5359</strain>
    </source>
</reference>
<dbReference type="GO" id="GO:0005840">
    <property type="term" value="C:ribosome"/>
    <property type="evidence" value="ECO:0007669"/>
    <property type="project" value="UniProtKB-KW"/>
</dbReference>
<dbReference type="OrthoDB" id="1683515at2"/>
<keyword evidence="2" id="KW-0687">Ribonucleoprotein</keyword>
<dbReference type="GO" id="GO:1990904">
    <property type="term" value="C:ribonucleoprotein complex"/>
    <property type="evidence" value="ECO:0007669"/>
    <property type="project" value="UniProtKB-KW"/>
</dbReference>
<proteinExistence type="predicted"/>
<evidence type="ECO:0000256" key="2">
    <source>
        <dbReference type="ARBA" id="ARBA00023274"/>
    </source>
</evidence>
<accession>A0A1H3J6N8</accession>
<dbReference type="RefSeq" id="WP_090246903.1">
    <property type="nucleotide sequence ID" value="NZ_FNOU01000027.1"/>
</dbReference>
<organism evidence="3 4">
    <name type="scientific">Eubacterium barkeri</name>
    <name type="common">Clostridium barkeri</name>
    <dbReference type="NCBI Taxonomy" id="1528"/>
    <lineage>
        <taxon>Bacteria</taxon>
        <taxon>Bacillati</taxon>
        <taxon>Bacillota</taxon>
        <taxon>Clostridia</taxon>
        <taxon>Eubacteriales</taxon>
        <taxon>Eubacteriaceae</taxon>
        <taxon>Eubacterium</taxon>
    </lineage>
</organism>
<dbReference type="SUPFAM" id="SSF50104">
    <property type="entry name" value="Translation proteins SH3-like domain"/>
    <property type="match status" value="1"/>
</dbReference>
<evidence type="ECO:0000313" key="4">
    <source>
        <dbReference type="Proteomes" id="UP000199652"/>
    </source>
</evidence>
<keyword evidence="4" id="KW-1185">Reference proteome</keyword>
<dbReference type="CDD" id="cd06088">
    <property type="entry name" value="KOW_RPL14"/>
    <property type="match status" value="1"/>
</dbReference>
<keyword evidence="1 3" id="KW-0689">Ribosomal protein</keyword>
<dbReference type="InterPro" id="IPR008991">
    <property type="entry name" value="Translation_prot_SH3-like_sf"/>
</dbReference>
<dbReference type="InterPro" id="IPR014722">
    <property type="entry name" value="Rib_uL2_dom2"/>
</dbReference>
<dbReference type="STRING" id="1528.SAMN04488579_12726"/>
<dbReference type="AlphaFoldDB" id="A0A1H3J6N8"/>
<evidence type="ECO:0000256" key="1">
    <source>
        <dbReference type="ARBA" id="ARBA00022980"/>
    </source>
</evidence>